<keyword evidence="1" id="KW-0472">Membrane</keyword>
<keyword evidence="1" id="KW-0812">Transmembrane</keyword>
<protein>
    <submittedName>
        <fullName evidence="2">Uncharacterized protein</fullName>
    </submittedName>
</protein>
<name>R0MN64_NOSB1</name>
<evidence type="ECO:0000313" key="2">
    <source>
        <dbReference type="EMBL" id="EOB14303.1"/>
    </source>
</evidence>
<feature type="transmembrane region" description="Helical" evidence="1">
    <location>
        <begin position="6"/>
        <end position="31"/>
    </location>
</feature>
<sequence>MGDLNFYAFLIFLCILKYFYAFEILSFLCILPVFYQYFMYFDCFDVFLCI</sequence>
<accession>R0MN64</accession>
<dbReference type="HOGENOM" id="CLU_3125494_0_0_1"/>
<dbReference type="Proteomes" id="UP000016927">
    <property type="component" value="Unassembled WGS sequence"/>
</dbReference>
<keyword evidence="1" id="KW-1133">Transmembrane helix</keyword>
<keyword evidence="3" id="KW-1185">Reference proteome</keyword>
<dbReference type="AlphaFoldDB" id="R0MN64"/>
<gene>
    <name evidence="2" type="ORF">NBO_31g0020</name>
</gene>
<dbReference type="VEuPathDB" id="MicrosporidiaDB:NBO_31g0020"/>
<evidence type="ECO:0000313" key="3">
    <source>
        <dbReference type="Proteomes" id="UP000016927"/>
    </source>
</evidence>
<proteinExistence type="predicted"/>
<organism evidence="2 3">
    <name type="scientific">Nosema bombycis (strain CQ1 / CVCC 102059)</name>
    <name type="common">Microsporidian parasite</name>
    <name type="synonym">Pebrine of silkworm</name>
    <dbReference type="NCBI Taxonomy" id="578461"/>
    <lineage>
        <taxon>Eukaryota</taxon>
        <taxon>Fungi</taxon>
        <taxon>Fungi incertae sedis</taxon>
        <taxon>Microsporidia</taxon>
        <taxon>Nosematidae</taxon>
        <taxon>Nosema</taxon>
    </lineage>
</organism>
<evidence type="ECO:0000256" key="1">
    <source>
        <dbReference type="SAM" id="Phobius"/>
    </source>
</evidence>
<reference evidence="2 3" key="1">
    <citation type="journal article" date="2013" name="BMC Genomics">
        <title>Comparative genomics of parasitic silkworm microsporidia reveal an association between genome expansion and host adaptation.</title>
        <authorList>
            <person name="Pan G."/>
            <person name="Xu J."/>
            <person name="Li T."/>
            <person name="Xia Q."/>
            <person name="Liu S.L."/>
            <person name="Zhang G."/>
            <person name="Li S."/>
            <person name="Li C."/>
            <person name="Liu H."/>
            <person name="Yang L."/>
            <person name="Liu T."/>
            <person name="Zhang X."/>
            <person name="Wu Z."/>
            <person name="Fan W."/>
            <person name="Dang X."/>
            <person name="Xiang H."/>
            <person name="Tao M."/>
            <person name="Li Y."/>
            <person name="Hu J."/>
            <person name="Li Z."/>
            <person name="Lin L."/>
            <person name="Luo J."/>
            <person name="Geng L."/>
            <person name="Wang L."/>
            <person name="Long M."/>
            <person name="Wan Y."/>
            <person name="He N."/>
            <person name="Zhang Z."/>
            <person name="Lu C."/>
            <person name="Keeling P.J."/>
            <person name="Wang J."/>
            <person name="Xiang Z."/>
            <person name="Zhou Z."/>
        </authorList>
    </citation>
    <scope>NUCLEOTIDE SEQUENCE [LARGE SCALE GENOMIC DNA]</scope>
    <source>
        <strain evidence="3">CQ1 / CVCC 102059</strain>
    </source>
</reference>
<dbReference type="EMBL" id="KB908939">
    <property type="protein sequence ID" value="EOB14303.1"/>
    <property type="molecule type" value="Genomic_DNA"/>
</dbReference>